<reference evidence="1" key="1">
    <citation type="journal article" date="2019" name="bioRxiv">
        <title>The Genome of the Zebra Mussel, Dreissena polymorpha: A Resource for Invasive Species Research.</title>
        <authorList>
            <person name="McCartney M.A."/>
            <person name="Auch B."/>
            <person name="Kono T."/>
            <person name="Mallez S."/>
            <person name="Zhang Y."/>
            <person name="Obille A."/>
            <person name="Becker A."/>
            <person name="Abrahante J.E."/>
            <person name="Garbe J."/>
            <person name="Badalamenti J.P."/>
            <person name="Herman A."/>
            <person name="Mangelson H."/>
            <person name="Liachko I."/>
            <person name="Sullivan S."/>
            <person name="Sone E.D."/>
            <person name="Koren S."/>
            <person name="Silverstein K.A.T."/>
            <person name="Beckman K.B."/>
            <person name="Gohl D.M."/>
        </authorList>
    </citation>
    <scope>NUCLEOTIDE SEQUENCE</scope>
    <source>
        <strain evidence="1">Duluth1</strain>
        <tissue evidence="1">Whole animal</tissue>
    </source>
</reference>
<name>A0A9D4MSM9_DREPO</name>
<dbReference type="Proteomes" id="UP000828390">
    <property type="component" value="Unassembled WGS sequence"/>
</dbReference>
<evidence type="ECO:0000313" key="1">
    <source>
        <dbReference type="EMBL" id="KAH3880512.1"/>
    </source>
</evidence>
<accession>A0A9D4MSM9</accession>
<sequence length="137" mass="15572">MIRWRNFSKCRISQICETDSGDLLVIDEANVEAKLLDTDFKVLTHYKFTSKPMSMCSIDSSLVAVAVDNNEVHYIRVTDFGKLVQDTKLKLEHECKSIAYHRGILYITLGSAIYRYTVGGRLGITIYEKNGRCLGKD</sequence>
<organism evidence="1 2">
    <name type="scientific">Dreissena polymorpha</name>
    <name type="common">Zebra mussel</name>
    <name type="synonym">Mytilus polymorpha</name>
    <dbReference type="NCBI Taxonomy" id="45954"/>
    <lineage>
        <taxon>Eukaryota</taxon>
        <taxon>Metazoa</taxon>
        <taxon>Spiralia</taxon>
        <taxon>Lophotrochozoa</taxon>
        <taxon>Mollusca</taxon>
        <taxon>Bivalvia</taxon>
        <taxon>Autobranchia</taxon>
        <taxon>Heteroconchia</taxon>
        <taxon>Euheterodonta</taxon>
        <taxon>Imparidentia</taxon>
        <taxon>Neoheterodontei</taxon>
        <taxon>Myida</taxon>
        <taxon>Dreissenoidea</taxon>
        <taxon>Dreissenidae</taxon>
        <taxon>Dreissena</taxon>
    </lineage>
</organism>
<dbReference type="Gene3D" id="2.130.10.10">
    <property type="entry name" value="YVTN repeat-like/Quinoprotein amine dehydrogenase"/>
    <property type="match status" value="1"/>
</dbReference>
<evidence type="ECO:0000313" key="2">
    <source>
        <dbReference type="Proteomes" id="UP000828390"/>
    </source>
</evidence>
<dbReference type="EMBL" id="JAIWYP010000001">
    <property type="protein sequence ID" value="KAH3880512.1"/>
    <property type="molecule type" value="Genomic_DNA"/>
</dbReference>
<gene>
    <name evidence="1" type="ORF">DPMN_004428</name>
</gene>
<dbReference type="AlphaFoldDB" id="A0A9D4MSM9"/>
<proteinExistence type="predicted"/>
<comment type="caution">
    <text evidence="1">The sequence shown here is derived from an EMBL/GenBank/DDBJ whole genome shotgun (WGS) entry which is preliminary data.</text>
</comment>
<dbReference type="InterPro" id="IPR015943">
    <property type="entry name" value="WD40/YVTN_repeat-like_dom_sf"/>
</dbReference>
<reference evidence="1" key="2">
    <citation type="submission" date="2020-11" db="EMBL/GenBank/DDBJ databases">
        <authorList>
            <person name="McCartney M.A."/>
            <person name="Auch B."/>
            <person name="Kono T."/>
            <person name="Mallez S."/>
            <person name="Becker A."/>
            <person name="Gohl D.M."/>
            <person name="Silverstein K.A.T."/>
            <person name="Koren S."/>
            <person name="Bechman K.B."/>
            <person name="Herman A."/>
            <person name="Abrahante J.E."/>
            <person name="Garbe J."/>
        </authorList>
    </citation>
    <scope>NUCLEOTIDE SEQUENCE</scope>
    <source>
        <strain evidence="1">Duluth1</strain>
        <tissue evidence="1">Whole animal</tissue>
    </source>
</reference>
<keyword evidence="2" id="KW-1185">Reference proteome</keyword>
<protein>
    <submittedName>
        <fullName evidence="1">Uncharacterized protein</fullName>
    </submittedName>
</protein>